<sequence>EFNKTPHCYLLQHCLIRDSLTTKLRAVFDASCRYSNNLSLNDTLMVGPNLQSDKFDLSINSRTSKFAMIVDICKMYQMMLVGPDQSDMTRILWRDSQSGPLKHYRLKTVTYGTKSAPNLAIRC</sequence>
<keyword evidence="1" id="KW-0378">Hydrolase</keyword>
<dbReference type="GO" id="GO:0071897">
    <property type="term" value="P:DNA biosynthetic process"/>
    <property type="evidence" value="ECO:0007669"/>
    <property type="project" value="UniProtKB-ARBA"/>
</dbReference>
<dbReference type="InterPro" id="IPR043502">
    <property type="entry name" value="DNA/RNA_pol_sf"/>
</dbReference>
<dbReference type="EMBL" id="GBHO01016066">
    <property type="protein sequence ID" value="JAG27538.1"/>
    <property type="molecule type" value="Transcribed_RNA"/>
</dbReference>
<protein>
    <submittedName>
        <fullName evidence="1">Putative protease MJ0090</fullName>
    </submittedName>
</protein>
<organism evidence="1">
    <name type="scientific">Lygus hesperus</name>
    <name type="common">Western plant bug</name>
    <dbReference type="NCBI Taxonomy" id="30085"/>
    <lineage>
        <taxon>Eukaryota</taxon>
        <taxon>Metazoa</taxon>
        <taxon>Ecdysozoa</taxon>
        <taxon>Arthropoda</taxon>
        <taxon>Hexapoda</taxon>
        <taxon>Insecta</taxon>
        <taxon>Pterygota</taxon>
        <taxon>Neoptera</taxon>
        <taxon>Paraneoptera</taxon>
        <taxon>Hemiptera</taxon>
        <taxon>Heteroptera</taxon>
        <taxon>Panheteroptera</taxon>
        <taxon>Cimicomorpha</taxon>
        <taxon>Miridae</taxon>
        <taxon>Mirini</taxon>
        <taxon>Lygus</taxon>
    </lineage>
</organism>
<dbReference type="PANTHER" id="PTHR47331:SF5">
    <property type="entry name" value="RIBONUCLEASE H"/>
    <property type="match status" value="1"/>
</dbReference>
<accession>A0A0A9Y8W3</accession>
<evidence type="ECO:0000313" key="1">
    <source>
        <dbReference type="EMBL" id="JAG27538.1"/>
    </source>
</evidence>
<reference evidence="1" key="2">
    <citation type="submission" date="2014-07" db="EMBL/GenBank/DDBJ databases">
        <authorList>
            <person name="Hull J."/>
        </authorList>
    </citation>
    <scope>NUCLEOTIDE SEQUENCE</scope>
</reference>
<dbReference type="PANTHER" id="PTHR47331">
    <property type="entry name" value="PHD-TYPE DOMAIN-CONTAINING PROTEIN"/>
    <property type="match status" value="1"/>
</dbReference>
<dbReference type="AlphaFoldDB" id="A0A0A9Y8W3"/>
<reference evidence="1" key="1">
    <citation type="journal article" date="2014" name="PLoS ONE">
        <title>Transcriptome-Based Identification of ABC Transporters in the Western Tarnished Plant Bug Lygus hesperus.</title>
        <authorList>
            <person name="Hull J.J."/>
            <person name="Chaney K."/>
            <person name="Geib S.M."/>
            <person name="Fabrick J.A."/>
            <person name="Brent C.S."/>
            <person name="Walsh D."/>
            <person name="Lavine L.C."/>
        </authorList>
    </citation>
    <scope>NUCLEOTIDE SEQUENCE</scope>
</reference>
<feature type="non-terminal residue" evidence="1">
    <location>
        <position position="123"/>
    </location>
</feature>
<dbReference type="GO" id="GO:0006508">
    <property type="term" value="P:proteolysis"/>
    <property type="evidence" value="ECO:0007669"/>
    <property type="project" value="UniProtKB-KW"/>
</dbReference>
<feature type="non-terminal residue" evidence="1">
    <location>
        <position position="1"/>
    </location>
</feature>
<proteinExistence type="predicted"/>
<dbReference type="GO" id="GO:0008233">
    <property type="term" value="F:peptidase activity"/>
    <property type="evidence" value="ECO:0007669"/>
    <property type="project" value="UniProtKB-KW"/>
</dbReference>
<keyword evidence="1" id="KW-0645">Protease</keyword>
<gene>
    <name evidence="1" type="ORF">CM83_105630</name>
</gene>
<name>A0A0A9Y8W3_LYGHE</name>
<dbReference type="SUPFAM" id="SSF56672">
    <property type="entry name" value="DNA/RNA polymerases"/>
    <property type="match status" value="1"/>
</dbReference>